<evidence type="ECO:0000256" key="5">
    <source>
        <dbReference type="ARBA" id="ARBA00023242"/>
    </source>
</evidence>
<reference evidence="7 8" key="1">
    <citation type="submission" date="2016-06" db="EMBL/GenBank/DDBJ databases">
        <title>The Draft Genome Sequence and Annotation of the Desert Woodrat Neotoma lepida.</title>
        <authorList>
            <person name="Campbell M."/>
            <person name="Oakeson K.F."/>
            <person name="Yandell M."/>
            <person name="Halpert J.R."/>
            <person name="Dearing D."/>
        </authorList>
    </citation>
    <scope>NUCLEOTIDE SEQUENCE [LARGE SCALE GENOMIC DNA]</scope>
    <source>
        <strain evidence="7">417</strain>
        <tissue evidence="7">Liver</tissue>
    </source>
</reference>
<dbReference type="PANTHER" id="PTHR13976">
    <property type="entry name" value="HETEROGENEOUS NUCLEAR RIBONUCLEOPROTEIN-RELATED"/>
    <property type="match status" value="1"/>
</dbReference>
<protein>
    <recommendedName>
        <fullName evidence="6">Zinc finger CHHC-type domain-containing protein</fullName>
    </recommendedName>
</protein>
<dbReference type="InterPro" id="IPR035979">
    <property type="entry name" value="RBD_domain_sf"/>
</dbReference>
<dbReference type="SUPFAM" id="SSF54928">
    <property type="entry name" value="RNA-binding domain, RBD"/>
    <property type="match status" value="1"/>
</dbReference>
<evidence type="ECO:0000259" key="6">
    <source>
        <dbReference type="Pfam" id="PF08080"/>
    </source>
</evidence>
<evidence type="ECO:0000313" key="8">
    <source>
        <dbReference type="Proteomes" id="UP000092124"/>
    </source>
</evidence>
<dbReference type="EMBL" id="LZPO01097917">
    <property type="protein sequence ID" value="OBS63857.1"/>
    <property type="molecule type" value="Genomic_DNA"/>
</dbReference>
<keyword evidence="4" id="KW-0694">RNA-binding</keyword>
<keyword evidence="3" id="KW-0677">Repeat</keyword>
<comment type="caution">
    <text evidence="7">The sequence shown here is derived from an EMBL/GenBank/DDBJ whole genome shotgun (WGS) entry which is preliminary data.</text>
</comment>
<gene>
    <name evidence="7" type="ORF">A6R68_07604</name>
</gene>
<evidence type="ECO:0000256" key="1">
    <source>
        <dbReference type="ARBA" id="ARBA00004123"/>
    </source>
</evidence>
<proteinExistence type="predicted"/>
<evidence type="ECO:0000256" key="2">
    <source>
        <dbReference type="ARBA" id="ARBA00022553"/>
    </source>
</evidence>
<dbReference type="Gene3D" id="3.30.70.330">
    <property type="match status" value="2"/>
</dbReference>
<keyword evidence="5" id="KW-0539">Nucleus</keyword>
<dbReference type="GO" id="GO:0005634">
    <property type="term" value="C:nucleus"/>
    <property type="evidence" value="ECO:0007669"/>
    <property type="project" value="UniProtKB-SubCell"/>
</dbReference>
<dbReference type="InterPro" id="IPR012996">
    <property type="entry name" value="Znf_CHHC"/>
</dbReference>
<dbReference type="Proteomes" id="UP000092124">
    <property type="component" value="Unassembled WGS sequence"/>
</dbReference>
<dbReference type="GO" id="GO:0003723">
    <property type="term" value="F:RNA binding"/>
    <property type="evidence" value="ECO:0007669"/>
    <property type="project" value="UniProtKB-KW"/>
</dbReference>
<accession>A0A1A6GEX3</accession>
<dbReference type="STRING" id="56216.A0A1A6GEX3"/>
<dbReference type="Pfam" id="PF08080">
    <property type="entry name" value="zf-RNPHF"/>
    <property type="match status" value="1"/>
</dbReference>
<sequence length="202" mass="22528">MDWVLKHSGPISTNNAKDDFMRLHGLPFGCTKGEIIQFFSRLEIVPKYIGIVNQPSLYRMRSSAYSAGYGGYEKYSGLSDGYGFTTDLFGRDLSYCLSGIPKHNCLLHLHEGVALQSNKDIYYFYSLLNPVRVHIEIDPNGRVTGEADIKFATHEKALAAMSKDRTNIQHRNLQLFLNSTTGASNRACSCQVMQGMGMSVAQ</sequence>
<feature type="non-terminal residue" evidence="7">
    <location>
        <position position="202"/>
    </location>
</feature>
<feature type="domain" description="Zinc finger CHHC-type" evidence="6">
    <location>
        <begin position="84"/>
        <end position="103"/>
    </location>
</feature>
<evidence type="ECO:0000313" key="7">
    <source>
        <dbReference type="EMBL" id="OBS63857.1"/>
    </source>
</evidence>
<dbReference type="AlphaFoldDB" id="A0A1A6GEX3"/>
<evidence type="ECO:0000256" key="4">
    <source>
        <dbReference type="ARBA" id="ARBA00022884"/>
    </source>
</evidence>
<dbReference type="OrthoDB" id="431068at2759"/>
<evidence type="ECO:0000256" key="3">
    <source>
        <dbReference type="ARBA" id="ARBA00022737"/>
    </source>
</evidence>
<keyword evidence="2" id="KW-0597">Phosphoprotein</keyword>
<organism evidence="7 8">
    <name type="scientific">Neotoma lepida</name>
    <name type="common">Desert woodrat</name>
    <dbReference type="NCBI Taxonomy" id="56216"/>
    <lineage>
        <taxon>Eukaryota</taxon>
        <taxon>Metazoa</taxon>
        <taxon>Chordata</taxon>
        <taxon>Craniata</taxon>
        <taxon>Vertebrata</taxon>
        <taxon>Euteleostomi</taxon>
        <taxon>Mammalia</taxon>
        <taxon>Eutheria</taxon>
        <taxon>Euarchontoglires</taxon>
        <taxon>Glires</taxon>
        <taxon>Rodentia</taxon>
        <taxon>Myomorpha</taxon>
        <taxon>Muroidea</taxon>
        <taxon>Cricetidae</taxon>
        <taxon>Neotominae</taxon>
        <taxon>Neotoma</taxon>
    </lineage>
</organism>
<dbReference type="InterPro" id="IPR050666">
    <property type="entry name" value="ESRP"/>
</dbReference>
<comment type="subcellular location">
    <subcellularLocation>
        <location evidence="1">Nucleus</location>
    </subcellularLocation>
</comment>
<keyword evidence="8" id="KW-1185">Reference proteome</keyword>
<name>A0A1A6GEX3_NEOLE</name>
<dbReference type="InterPro" id="IPR012677">
    <property type="entry name" value="Nucleotide-bd_a/b_plait_sf"/>
</dbReference>